<sequence length="65" mass="7258">MVACDYSCQQPQPTPQQQQQPQQLPLVHPGSFCSTSGQQGVTIKESLMVCKEGVNDGRLRWRKAQ</sequence>
<evidence type="ECO:0000313" key="2">
    <source>
        <dbReference type="EMBL" id="KXA17997.1"/>
    </source>
</evidence>
<evidence type="ECO:0000313" key="3">
    <source>
        <dbReference type="Proteomes" id="UP000070558"/>
    </source>
</evidence>
<reference evidence="2 3" key="1">
    <citation type="submission" date="2016-01" db="EMBL/GenBank/DDBJ databases">
        <authorList>
            <person name="Oliw E.H."/>
        </authorList>
    </citation>
    <scope>NUCLEOTIDE SEQUENCE [LARGE SCALE GENOMIC DNA]</scope>
    <source>
        <strain evidence="2 3">GED7760B</strain>
    </source>
</reference>
<dbReference type="PATRIC" id="fig|2702.99.peg.762"/>
<feature type="region of interest" description="Disordered" evidence="1">
    <location>
        <begin position="1"/>
        <end position="28"/>
    </location>
</feature>
<protein>
    <submittedName>
        <fullName evidence="2">Uncharacterized protein</fullName>
    </submittedName>
</protein>
<dbReference type="AlphaFoldDB" id="A0A133NNZ8"/>
<comment type="caution">
    <text evidence="2">The sequence shown here is derived from an EMBL/GenBank/DDBJ whole genome shotgun (WGS) entry which is preliminary data.</text>
</comment>
<dbReference type="Proteomes" id="UP000070558">
    <property type="component" value="Unassembled WGS sequence"/>
</dbReference>
<evidence type="ECO:0000256" key="1">
    <source>
        <dbReference type="SAM" id="MobiDB-lite"/>
    </source>
</evidence>
<organism evidence="2 3">
    <name type="scientific">Gardnerella vaginalis</name>
    <dbReference type="NCBI Taxonomy" id="2702"/>
    <lineage>
        <taxon>Bacteria</taxon>
        <taxon>Bacillati</taxon>
        <taxon>Actinomycetota</taxon>
        <taxon>Actinomycetes</taxon>
        <taxon>Bifidobacteriales</taxon>
        <taxon>Bifidobacteriaceae</taxon>
        <taxon>Gardnerella</taxon>
    </lineage>
</organism>
<feature type="compositionally biased region" description="Low complexity" evidence="1">
    <location>
        <begin position="9"/>
        <end position="23"/>
    </location>
</feature>
<proteinExistence type="predicted"/>
<name>A0A133NNZ8_GARVA</name>
<gene>
    <name evidence="2" type="ORF">HMPREF3216_00781</name>
</gene>
<accession>A0A133NNZ8</accession>
<dbReference type="EMBL" id="LRQA01000040">
    <property type="protein sequence ID" value="KXA17997.1"/>
    <property type="molecule type" value="Genomic_DNA"/>
</dbReference>